<name>A0A9E8JYH7_9VIRU</name>
<accession>A0A9E8JYH7</accession>
<sequence length="68" mass="7855">MQGGYKGSFVKVTARDQQKVANHLVKASKELYNTGKELGKLSKTKINYVNKMRRSRKNKKTRKSGKRR</sequence>
<proteinExistence type="predicted"/>
<evidence type="ECO:0000313" key="2">
    <source>
        <dbReference type="EMBL" id="UZT29221.1"/>
    </source>
</evidence>
<organism evidence="1">
    <name type="scientific">Nucleocytoviricota sp</name>
    <dbReference type="NCBI Taxonomy" id="2809609"/>
    <lineage>
        <taxon>Viruses</taxon>
        <taxon>Varidnaviria</taxon>
        <taxon>Bamfordvirae</taxon>
        <taxon>Nucleocytoviricota</taxon>
    </lineage>
</organism>
<dbReference type="EMBL" id="OP765507">
    <property type="protein sequence ID" value="UZT28874.1"/>
    <property type="molecule type" value="Genomic_DNA"/>
</dbReference>
<dbReference type="EMBL" id="OP765584">
    <property type="protein sequence ID" value="UZT29221.1"/>
    <property type="molecule type" value="Genomic_DNA"/>
</dbReference>
<reference evidence="1" key="1">
    <citation type="submission" date="2022-10" db="EMBL/GenBank/DDBJ databases">
        <title>Genomics discovery of giant fungal viruses from subsurface oceanic crustal fluids.</title>
        <authorList>
            <person name="Bhattacharjee A.S."/>
            <person name="Schulz F."/>
            <person name="Woyke T."/>
            <person name="Orcutt B.N."/>
            <person name="Matinez Martinez J."/>
        </authorList>
    </citation>
    <scope>NUCLEOTIDE SEQUENCE</scope>
    <source>
        <strain evidence="1">VSAG1.JdFR</strain>
        <strain evidence="2">VSAG8.JdFR</strain>
    </source>
</reference>
<evidence type="ECO:0000313" key="1">
    <source>
        <dbReference type="EMBL" id="UZT28874.1"/>
    </source>
</evidence>
<protein>
    <submittedName>
        <fullName evidence="1">Uncharacterized protein</fullName>
    </submittedName>
</protein>